<feature type="transmembrane region" description="Helical" evidence="1">
    <location>
        <begin position="189"/>
        <end position="209"/>
    </location>
</feature>
<dbReference type="OrthoDB" id="9795582at2"/>
<evidence type="ECO:0000256" key="1">
    <source>
        <dbReference type="SAM" id="Phobius"/>
    </source>
</evidence>
<accession>A0A318LBJ5</accession>
<name>A0A318LBJ5_9FIRM</name>
<dbReference type="GO" id="GO:0009401">
    <property type="term" value="P:phosphoenolpyruvate-dependent sugar phosphotransferase system"/>
    <property type="evidence" value="ECO:0007669"/>
    <property type="project" value="InterPro"/>
</dbReference>
<dbReference type="STRING" id="1034346.GCA_000313565_01240"/>
<dbReference type="AlphaFoldDB" id="A0A318LBJ5"/>
<dbReference type="GO" id="GO:0005886">
    <property type="term" value="C:plasma membrane"/>
    <property type="evidence" value="ECO:0007669"/>
    <property type="project" value="TreeGrafter"/>
</dbReference>
<dbReference type="PANTHER" id="PTHR32502">
    <property type="entry name" value="N-ACETYLGALACTOSAMINE PERMEASE II COMPONENT-RELATED"/>
    <property type="match status" value="1"/>
</dbReference>
<dbReference type="InterPro" id="IPR050303">
    <property type="entry name" value="GatZ_KbaZ_carbometab"/>
</dbReference>
<comment type="caution">
    <text evidence="2">The sequence shown here is derived from an EMBL/GenBank/DDBJ whole genome shotgun (WGS) entry which is preliminary data.</text>
</comment>
<organism evidence="2 3">
    <name type="scientific">Dielma fastidiosa</name>
    <dbReference type="NCBI Taxonomy" id="1034346"/>
    <lineage>
        <taxon>Bacteria</taxon>
        <taxon>Bacillati</taxon>
        <taxon>Bacillota</taxon>
        <taxon>Erysipelotrichia</taxon>
        <taxon>Erysipelotrichales</taxon>
        <taxon>Erysipelotrichaceae</taxon>
        <taxon>Dielma</taxon>
    </lineage>
</organism>
<dbReference type="EMBL" id="QJKH01000006">
    <property type="protein sequence ID" value="PXX79067.1"/>
    <property type="molecule type" value="Genomic_DNA"/>
</dbReference>
<dbReference type="RefSeq" id="WP_022937555.1">
    <property type="nucleotide sequence ID" value="NZ_CABKRQ010000003.1"/>
</dbReference>
<dbReference type="GeneID" id="94439573"/>
<keyword evidence="1" id="KW-1133">Transmembrane helix</keyword>
<dbReference type="PANTHER" id="PTHR32502:SF23">
    <property type="entry name" value="TRANSPORT PROTEIN, PTS SYSTEM"/>
    <property type="match status" value="1"/>
</dbReference>
<reference evidence="2 3" key="1">
    <citation type="submission" date="2018-05" db="EMBL/GenBank/DDBJ databases">
        <title>Genomic Encyclopedia of Type Strains, Phase IV (KMG-IV): sequencing the most valuable type-strain genomes for metagenomic binning, comparative biology and taxonomic classification.</title>
        <authorList>
            <person name="Goeker M."/>
        </authorList>
    </citation>
    <scope>NUCLEOTIDE SEQUENCE [LARGE SCALE GENOMIC DNA]</scope>
    <source>
        <strain evidence="2 3">JC118</strain>
    </source>
</reference>
<gene>
    <name evidence="2" type="ORF">DES51_106186</name>
</gene>
<keyword evidence="1" id="KW-0472">Membrane</keyword>
<evidence type="ECO:0000313" key="3">
    <source>
        <dbReference type="Proteomes" id="UP000247612"/>
    </source>
</evidence>
<sequence length="272" mass="29951">MEKKTLNQDEKRILRSMFIRSHLTFVSANMVKLEANGMTMTLIPAIEHIYKDDEVGKREAYARSQQFFNTHAVPFAFIAGLVYAMEKEHKENNSVDGKTIESVKAALMGPTAGMFDSLFFNCLRIIAAGIGIGLCAEGNILGSILFVLIYGVSQSVCKYFFVNWGYIYGTSFIDMIFNSGLMGAFTKSASVLGIMMVGAMTAQMVNVPINWTLNIGQTSLVVGDVLNSIFPGFLSVCLLFWLVHLIKKGIRPTTLILIILVISLLGAFVGIF</sequence>
<dbReference type="Pfam" id="PF03613">
    <property type="entry name" value="EIID-AGA"/>
    <property type="match status" value="1"/>
</dbReference>
<feature type="transmembrane region" description="Helical" evidence="1">
    <location>
        <begin position="253"/>
        <end position="271"/>
    </location>
</feature>
<feature type="transmembrane region" description="Helical" evidence="1">
    <location>
        <begin position="67"/>
        <end position="85"/>
    </location>
</feature>
<dbReference type="Proteomes" id="UP000247612">
    <property type="component" value="Unassembled WGS sequence"/>
</dbReference>
<keyword evidence="3" id="KW-1185">Reference proteome</keyword>
<dbReference type="PROSITE" id="PS51108">
    <property type="entry name" value="PTS_EIID"/>
    <property type="match status" value="1"/>
</dbReference>
<proteinExistence type="predicted"/>
<protein>
    <submittedName>
        <fullName evidence="2">PTS system mannose-specific IID component</fullName>
    </submittedName>
</protein>
<evidence type="ECO:0000313" key="2">
    <source>
        <dbReference type="EMBL" id="PXX79067.1"/>
    </source>
</evidence>
<dbReference type="InterPro" id="IPR004704">
    <property type="entry name" value="PTS_IID_man"/>
</dbReference>
<feature type="transmembrane region" description="Helical" evidence="1">
    <location>
        <begin position="159"/>
        <end position="177"/>
    </location>
</feature>
<keyword evidence="1" id="KW-0812">Transmembrane</keyword>
<feature type="transmembrane region" description="Helical" evidence="1">
    <location>
        <begin position="229"/>
        <end position="246"/>
    </location>
</feature>
<feature type="transmembrane region" description="Helical" evidence="1">
    <location>
        <begin position="130"/>
        <end position="153"/>
    </location>
</feature>